<accession>A0ABT9IPK5</accession>
<dbReference type="Gene3D" id="3.40.50.1820">
    <property type="entry name" value="alpha/beta hydrolase"/>
    <property type="match status" value="1"/>
</dbReference>
<protein>
    <recommendedName>
        <fullName evidence="7">Alpha/beta hydrolase</fullName>
    </recommendedName>
</protein>
<dbReference type="RefSeq" id="WP_305996551.1">
    <property type="nucleotide sequence ID" value="NZ_JAVALS010000006.1"/>
</dbReference>
<feature type="region of interest" description="Disordered" evidence="4">
    <location>
        <begin position="188"/>
        <end position="211"/>
    </location>
</feature>
<dbReference type="EMBL" id="JAVALS010000006">
    <property type="protein sequence ID" value="MDP5227496.1"/>
    <property type="molecule type" value="Genomic_DNA"/>
</dbReference>
<keyword evidence="1" id="KW-0378">Hydrolase</keyword>
<gene>
    <name evidence="5" type="ORF">Q9R02_10060</name>
</gene>
<organism evidence="5 6">
    <name type="scientific">Arthrobacter horti</name>
    <dbReference type="NCBI Taxonomy" id="3068273"/>
    <lineage>
        <taxon>Bacteria</taxon>
        <taxon>Bacillati</taxon>
        <taxon>Actinomycetota</taxon>
        <taxon>Actinomycetes</taxon>
        <taxon>Micrococcales</taxon>
        <taxon>Micrococcaceae</taxon>
        <taxon>Arthrobacter</taxon>
    </lineage>
</organism>
<dbReference type="SUPFAM" id="SSF53474">
    <property type="entry name" value="alpha/beta-Hydrolases"/>
    <property type="match status" value="1"/>
</dbReference>
<dbReference type="Proteomes" id="UP001232725">
    <property type="component" value="Unassembled WGS sequence"/>
</dbReference>
<comment type="caution">
    <text evidence="5">The sequence shown here is derived from an EMBL/GenBank/DDBJ whole genome shotgun (WGS) entry which is preliminary data.</text>
</comment>
<proteinExistence type="predicted"/>
<reference evidence="5 6" key="1">
    <citation type="submission" date="2023-08" db="EMBL/GenBank/DDBJ databases">
        <title>Arthrobacter horti sp. nov., isolated from forest soil.</title>
        <authorList>
            <person name="Park M."/>
        </authorList>
    </citation>
    <scope>NUCLEOTIDE SEQUENCE [LARGE SCALE GENOMIC DNA]</scope>
    <source>
        <strain evidence="5 6">YJM1</strain>
    </source>
</reference>
<evidence type="ECO:0000313" key="5">
    <source>
        <dbReference type="EMBL" id="MDP5227496.1"/>
    </source>
</evidence>
<sequence>MAEGTGGRLKRRWVRWVLWTALACLVLSGGYAGYVAIRAAQPVTLPVPSGSFQVGRSLVEWTDSTRTDPLAPQPGTPRELSVWLWYPGVPGSGTQPAPYTPGAWEGLHLGGVAGLGETGFSDVRGHSYADVPVAAGRFPVVVLEPGMGLAAPQYTALAEDLASHGYLVAGVTPSYSANLTVLDGRAVPASARGKPSESSNGNEHSGEAQSDGDRLVSVWAADDRFAAAQLAALNAGGRFAGHVDAGTVVYAGHSFGGAAALEACRTDSHCAGAADLDGTQYGPVVRAGLGKPMLLIGSQDSCITGTCQAADARDQASRDAARTMLAASTGGVWSYRITGAEHFNFSDYGNYYLAAPIRSQIPLGPIDGSEALTITGAYLGAFIDHVALGRPEPLLNGHSPYPQVEVQHAPG</sequence>
<dbReference type="InterPro" id="IPR029058">
    <property type="entry name" value="AB_hydrolase_fold"/>
</dbReference>
<evidence type="ECO:0000256" key="4">
    <source>
        <dbReference type="SAM" id="MobiDB-lite"/>
    </source>
</evidence>
<evidence type="ECO:0000256" key="1">
    <source>
        <dbReference type="ARBA" id="ARBA00022801"/>
    </source>
</evidence>
<evidence type="ECO:0000313" key="6">
    <source>
        <dbReference type="Proteomes" id="UP001232725"/>
    </source>
</evidence>
<dbReference type="PANTHER" id="PTHR10272">
    <property type="entry name" value="PLATELET-ACTIVATING FACTOR ACETYLHYDROLASE"/>
    <property type="match status" value="1"/>
</dbReference>
<evidence type="ECO:0008006" key="7">
    <source>
        <dbReference type="Google" id="ProtNLM"/>
    </source>
</evidence>
<keyword evidence="6" id="KW-1185">Reference proteome</keyword>
<dbReference type="PANTHER" id="PTHR10272:SF0">
    <property type="entry name" value="PLATELET-ACTIVATING FACTOR ACETYLHYDROLASE"/>
    <property type="match status" value="1"/>
</dbReference>
<evidence type="ECO:0000256" key="2">
    <source>
        <dbReference type="ARBA" id="ARBA00022963"/>
    </source>
</evidence>
<keyword evidence="3" id="KW-0443">Lipid metabolism</keyword>
<name>A0ABT9IPK5_9MICC</name>
<evidence type="ECO:0000256" key="3">
    <source>
        <dbReference type="ARBA" id="ARBA00023098"/>
    </source>
</evidence>
<keyword evidence="2" id="KW-0442">Lipid degradation</keyword>